<dbReference type="SUPFAM" id="SSF50965">
    <property type="entry name" value="Galactose oxidase, central domain"/>
    <property type="match status" value="1"/>
</dbReference>
<dbReference type="InterPro" id="IPR037293">
    <property type="entry name" value="Gal_Oxidase_central_sf"/>
</dbReference>
<evidence type="ECO:0000256" key="1">
    <source>
        <dbReference type="ARBA" id="ARBA00022729"/>
    </source>
</evidence>
<dbReference type="CDD" id="cd02851">
    <property type="entry name" value="E_set_GO_C"/>
    <property type="match status" value="1"/>
</dbReference>
<dbReference type="PROSITE" id="PS51257">
    <property type="entry name" value="PROKAR_LIPOPROTEIN"/>
    <property type="match status" value="1"/>
</dbReference>
<feature type="domain" description="Glyoxal oxidase N-terminal" evidence="4">
    <location>
        <begin position="265"/>
        <end position="666"/>
    </location>
</feature>
<evidence type="ECO:0000259" key="5">
    <source>
        <dbReference type="Pfam" id="PF09118"/>
    </source>
</evidence>
<dbReference type="InterPro" id="IPR015202">
    <property type="entry name" value="GO-like_E_set"/>
</dbReference>
<feature type="compositionally biased region" description="Pro residues" evidence="2">
    <location>
        <begin position="186"/>
        <end position="196"/>
    </location>
</feature>
<feature type="compositionally biased region" description="Low complexity" evidence="2">
    <location>
        <begin position="164"/>
        <end position="185"/>
    </location>
</feature>
<dbReference type="AlphaFoldDB" id="A0AA35V4M0"/>
<dbReference type="SUPFAM" id="SSF81296">
    <property type="entry name" value="E set domains"/>
    <property type="match status" value="1"/>
</dbReference>
<evidence type="ECO:0008006" key="8">
    <source>
        <dbReference type="Google" id="ProtNLM"/>
    </source>
</evidence>
<dbReference type="Pfam" id="PF07250">
    <property type="entry name" value="Glyoxal_oxid_N"/>
    <property type="match status" value="1"/>
</dbReference>
<feature type="signal peptide" evidence="3">
    <location>
        <begin position="1"/>
        <end position="24"/>
    </location>
</feature>
<accession>A0AA35V4M0</accession>
<dbReference type="EMBL" id="OX465086">
    <property type="protein sequence ID" value="CAI9261789.1"/>
    <property type="molecule type" value="Genomic_DNA"/>
</dbReference>
<dbReference type="InterPro" id="IPR014756">
    <property type="entry name" value="Ig_E-set"/>
</dbReference>
<organism evidence="6 7">
    <name type="scientific">Lactuca saligna</name>
    <name type="common">Willowleaf lettuce</name>
    <dbReference type="NCBI Taxonomy" id="75948"/>
    <lineage>
        <taxon>Eukaryota</taxon>
        <taxon>Viridiplantae</taxon>
        <taxon>Streptophyta</taxon>
        <taxon>Embryophyta</taxon>
        <taxon>Tracheophyta</taxon>
        <taxon>Spermatophyta</taxon>
        <taxon>Magnoliopsida</taxon>
        <taxon>eudicotyledons</taxon>
        <taxon>Gunneridae</taxon>
        <taxon>Pentapetalae</taxon>
        <taxon>asterids</taxon>
        <taxon>campanulids</taxon>
        <taxon>Asterales</taxon>
        <taxon>Asteraceae</taxon>
        <taxon>Cichorioideae</taxon>
        <taxon>Cichorieae</taxon>
        <taxon>Lactucinae</taxon>
        <taxon>Lactuca</taxon>
    </lineage>
</organism>
<dbReference type="InterPro" id="IPR011043">
    <property type="entry name" value="Gal_Oxase/kelch_b-propeller"/>
</dbReference>
<dbReference type="Proteomes" id="UP001177003">
    <property type="component" value="Chromosome 0"/>
</dbReference>
<feature type="chain" id="PRO_5041322125" description="Galactose oxidase" evidence="3">
    <location>
        <begin position="25"/>
        <end position="778"/>
    </location>
</feature>
<feature type="region of interest" description="Disordered" evidence="2">
    <location>
        <begin position="32"/>
        <end position="244"/>
    </location>
</feature>
<feature type="domain" description="Galactose oxidase-like Early set" evidence="5">
    <location>
        <begin position="675"/>
        <end position="777"/>
    </location>
</feature>
<evidence type="ECO:0000259" key="4">
    <source>
        <dbReference type="Pfam" id="PF07250"/>
    </source>
</evidence>
<gene>
    <name evidence="6" type="ORF">LSALG_LOCUS2564</name>
</gene>
<proteinExistence type="predicted"/>
<dbReference type="Gene3D" id="2.60.40.10">
    <property type="entry name" value="Immunoglobulins"/>
    <property type="match status" value="1"/>
</dbReference>
<name>A0AA35V4M0_LACSI</name>
<evidence type="ECO:0000313" key="7">
    <source>
        <dbReference type="Proteomes" id="UP001177003"/>
    </source>
</evidence>
<protein>
    <recommendedName>
        <fullName evidence="8">Galactose oxidase</fullName>
    </recommendedName>
</protein>
<feature type="compositionally biased region" description="Low complexity" evidence="2">
    <location>
        <begin position="119"/>
        <end position="131"/>
    </location>
</feature>
<feature type="compositionally biased region" description="Pro residues" evidence="2">
    <location>
        <begin position="132"/>
        <end position="146"/>
    </location>
</feature>
<evidence type="ECO:0000256" key="3">
    <source>
        <dbReference type="SAM" id="SignalP"/>
    </source>
</evidence>
<dbReference type="Pfam" id="PF09118">
    <property type="entry name" value="GO-like_E_set"/>
    <property type="match status" value="1"/>
</dbReference>
<evidence type="ECO:0000313" key="6">
    <source>
        <dbReference type="EMBL" id="CAI9261789.1"/>
    </source>
</evidence>
<evidence type="ECO:0000256" key="2">
    <source>
        <dbReference type="SAM" id="MobiDB-lite"/>
    </source>
</evidence>
<sequence length="778" mass="84847">MALLIKICLGFVIPIMFACSLVVARDIADGSNDQPGKCNQKPDQPQDNLNPIQPNITNPDQLDNPNPDKPQDNPNAIQPSIANLDQPDVPNPDQPQDNPNPIQPNITNPDQPDKPNPDQPQVNPNITIPDQPDNPNPDQPDNPNPGQPQDNPNPDQPDNPNPGQPQDNPNPDQPPNQGQPQDNPNPDQPPDNPNPDQPNNQNPDQPEDNKNPDQPGDNQKPGIDQPTDPNAAVADGGSDYTAPPLETGFLGEWVIDNPNAGVAAMQLQLMPNDKLVWYDTTSLGPSGIKMQPEGNCPINPDAKNQPDCYAHAIAYDWRTSAVRTLTLQGDAWCSSGNLWPNGNLAATGGTATGDKAIRMIPNNDDPKSDFETRLNVLADVRWYASNVVLADGSAVVLGGRGSFSYEIVPPSLDFKPRRFDMPFLKETTTPDLGPGRPVENNLYPFQFLLPDGNIFLYANNRAICYEPQTGNVVREYPELAGGSRNYPPSGQAALLPLKLTADNKVINTEVVICGGNSPDAYKVVDARHVTEKQFMPALRDCHRIQPLNQDATWTDEEQMPSGRVMGDLLDLPNADLLMLNGAQSGTSGWEDATDANLTPLLYSPTKPMGNRFKPLNPTTIARMYHSCSALLPDTRILVAGSNMHQFYTFDTQFPTELRVEKFSPPYLDPALDPNRPIIDAKGSDLVLQYGKPFKIAATLQSNETMVLGEIMVTMVYPPFTTHGFSQNQRLLIPALTSIENNVINAVAPAGGTVAPPGYYMLFVNRLGVPGPSIWVHIE</sequence>
<reference evidence="6" key="1">
    <citation type="submission" date="2023-04" db="EMBL/GenBank/DDBJ databases">
        <authorList>
            <person name="Vijverberg K."/>
            <person name="Xiong W."/>
            <person name="Schranz E."/>
        </authorList>
    </citation>
    <scope>NUCLEOTIDE SEQUENCE</scope>
</reference>
<feature type="compositionally biased region" description="Polar residues" evidence="2">
    <location>
        <begin position="41"/>
        <end position="57"/>
    </location>
</feature>
<keyword evidence="7" id="KW-1185">Reference proteome</keyword>
<dbReference type="PANTHER" id="PTHR32208">
    <property type="entry name" value="SECRETED PROTEIN-RELATED"/>
    <property type="match status" value="1"/>
</dbReference>
<dbReference type="PANTHER" id="PTHR32208:SF93">
    <property type="entry name" value="ALDEHYDE OXIDASE GLOX1"/>
    <property type="match status" value="1"/>
</dbReference>
<dbReference type="InterPro" id="IPR013783">
    <property type="entry name" value="Ig-like_fold"/>
</dbReference>
<dbReference type="Gene3D" id="2.130.10.80">
    <property type="entry name" value="Galactose oxidase/kelch, beta-propeller"/>
    <property type="match status" value="1"/>
</dbReference>
<dbReference type="InterPro" id="IPR009880">
    <property type="entry name" value="Glyoxal_oxidase_N"/>
</dbReference>
<feature type="compositionally biased region" description="Low complexity" evidence="2">
    <location>
        <begin position="94"/>
        <end position="110"/>
    </location>
</feature>
<feature type="compositionally biased region" description="Pro residues" evidence="2">
    <location>
        <begin position="154"/>
        <end position="163"/>
    </location>
</feature>
<keyword evidence="1 3" id="KW-0732">Signal</keyword>